<evidence type="ECO:0000259" key="1">
    <source>
        <dbReference type="Pfam" id="PF00535"/>
    </source>
</evidence>
<dbReference type="Proteomes" id="UP001596023">
    <property type="component" value="Unassembled WGS sequence"/>
</dbReference>
<dbReference type="EC" id="2.4.-.-" evidence="2"/>
<dbReference type="GO" id="GO:0016757">
    <property type="term" value="F:glycosyltransferase activity"/>
    <property type="evidence" value="ECO:0007669"/>
    <property type="project" value="UniProtKB-KW"/>
</dbReference>
<dbReference type="Pfam" id="PF00535">
    <property type="entry name" value="Glycos_transf_2"/>
    <property type="match status" value="1"/>
</dbReference>
<dbReference type="InterPro" id="IPR001173">
    <property type="entry name" value="Glyco_trans_2-like"/>
</dbReference>
<protein>
    <submittedName>
        <fullName evidence="2">Glycosyltransferase family 2 protein</fullName>
        <ecNumber evidence="2">2.4.-.-</ecNumber>
    </submittedName>
</protein>
<dbReference type="PANTHER" id="PTHR43179">
    <property type="entry name" value="RHAMNOSYLTRANSFERASE WBBL"/>
    <property type="match status" value="1"/>
</dbReference>
<sequence>MNNLQSIEIPAVSIITVGMNHLSYLKGLLVSLFKDNSLAIPFEMIYIDNCSSDGTIEYIRANYPMVRIYENTTIKGFGENNNYGVSHAKGKYIAIINPDIVILKDSIESLFNYMNLYRNISS</sequence>
<dbReference type="EMBL" id="JBHSGN010000100">
    <property type="protein sequence ID" value="MFC4675409.1"/>
    <property type="molecule type" value="Genomic_DNA"/>
</dbReference>
<accession>A0ABV9KZP2</accession>
<organism evidence="2 3">
    <name type="scientific">Dysgonomonas termitidis</name>
    <dbReference type="NCBI Taxonomy" id="1516126"/>
    <lineage>
        <taxon>Bacteria</taxon>
        <taxon>Pseudomonadati</taxon>
        <taxon>Bacteroidota</taxon>
        <taxon>Bacteroidia</taxon>
        <taxon>Bacteroidales</taxon>
        <taxon>Dysgonomonadaceae</taxon>
        <taxon>Dysgonomonas</taxon>
    </lineage>
</organism>
<feature type="domain" description="Glycosyltransferase 2-like" evidence="1">
    <location>
        <begin position="13"/>
        <end position="115"/>
    </location>
</feature>
<comment type="caution">
    <text evidence="2">The sequence shown here is derived from an EMBL/GenBank/DDBJ whole genome shotgun (WGS) entry which is preliminary data.</text>
</comment>
<evidence type="ECO:0000313" key="3">
    <source>
        <dbReference type="Proteomes" id="UP001596023"/>
    </source>
</evidence>
<name>A0ABV9KZP2_9BACT</name>
<keyword evidence="2" id="KW-0328">Glycosyltransferase</keyword>
<dbReference type="PANTHER" id="PTHR43179:SF7">
    <property type="entry name" value="RHAMNOSYLTRANSFERASE WBBL"/>
    <property type="match status" value="1"/>
</dbReference>
<dbReference type="SUPFAM" id="SSF53448">
    <property type="entry name" value="Nucleotide-diphospho-sugar transferases"/>
    <property type="match status" value="1"/>
</dbReference>
<dbReference type="Gene3D" id="3.90.550.10">
    <property type="entry name" value="Spore Coat Polysaccharide Biosynthesis Protein SpsA, Chain A"/>
    <property type="match status" value="1"/>
</dbReference>
<evidence type="ECO:0000313" key="2">
    <source>
        <dbReference type="EMBL" id="MFC4675409.1"/>
    </source>
</evidence>
<dbReference type="InterPro" id="IPR029044">
    <property type="entry name" value="Nucleotide-diphossugar_trans"/>
</dbReference>
<keyword evidence="2" id="KW-0808">Transferase</keyword>
<gene>
    <name evidence="2" type="ORF">ACFO6W_17085</name>
</gene>
<dbReference type="RefSeq" id="WP_379998613.1">
    <property type="nucleotide sequence ID" value="NZ_JBHSGN010000100.1"/>
</dbReference>
<reference evidence="3" key="1">
    <citation type="journal article" date="2019" name="Int. J. Syst. Evol. Microbiol.">
        <title>The Global Catalogue of Microorganisms (GCM) 10K type strain sequencing project: providing services to taxonomists for standard genome sequencing and annotation.</title>
        <authorList>
            <consortium name="The Broad Institute Genomics Platform"/>
            <consortium name="The Broad Institute Genome Sequencing Center for Infectious Disease"/>
            <person name="Wu L."/>
            <person name="Ma J."/>
        </authorList>
    </citation>
    <scope>NUCLEOTIDE SEQUENCE [LARGE SCALE GENOMIC DNA]</scope>
    <source>
        <strain evidence="3">CCUG 66188</strain>
    </source>
</reference>
<keyword evidence="3" id="KW-1185">Reference proteome</keyword>
<proteinExistence type="predicted"/>